<dbReference type="NCBIfam" id="NF009373">
    <property type="entry name" value="PRK12736.1"/>
    <property type="match status" value="1"/>
</dbReference>
<dbReference type="InterPro" id="IPR000795">
    <property type="entry name" value="T_Tr_GTP-bd_dom"/>
</dbReference>
<evidence type="ECO:0000256" key="3">
    <source>
        <dbReference type="ARBA" id="ARBA00011986"/>
    </source>
</evidence>
<dbReference type="GO" id="GO:0003746">
    <property type="term" value="F:translation elongation factor activity"/>
    <property type="evidence" value="ECO:0007669"/>
    <property type="project" value="UniProtKB-KW"/>
</dbReference>
<dbReference type="CDD" id="cd01884">
    <property type="entry name" value="EF_Tu"/>
    <property type="match status" value="1"/>
</dbReference>
<dbReference type="PROSITE" id="PS51722">
    <property type="entry name" value="G_TR_2"/>
    <property type="match status" value="1"/>
</dbReference>
<dbReference type="NCBIfam" id="TIGR00231">
    <property type="entry name" value="small_GTP"/>
    <property type="match status" value="1"/>
</dbReference>
<dbReference type="EC" id="3.6.5.3" evidence="3"/>
<dbReference type="PANTHER" id="PTHR43721">
    <property type="entry name" value="ELONGATION FACTOR TU-RELATED"/>
    <property type="match status" value="1"/>
</dbReference>
<dbReference type="InterPro" id="IPR009001">
    <property type="entry name" value="Transl_elong_EF1A/Init_IF2_C"/>
</dbReference>
<reference evidence="13" key="2">
    <citation type="submission" date="2017-10" db="EMBL/GenBank/DDBJ databases">
        <title>Ladona fulva Genome sequencing and assembly.</title>
        <authorList>
            <person name="Murali S."/>
            <person name="Richards S."/>
            <person name="Bandaranaike D."/>
            <person name="Bellair M."/>
            <person name="Blankenburg K."/>
            <person name="Chao H."/>
            <person name="Dinh H."/>
            <person name="Doddapaneni H."/>
            <person name="Dugan-Rocha S."/>
            <person name="Elkadiri S."/>
            <person name="Gnanaolivu R."/>
            <person name="Hernandez B."/>
            <person name="Skinner E."/>
            <person name="Javaid M."/>
            <person name="Lee S."/>
            <person name="Li M."/>
            <person name="Ming W."/>
            <person name="Munidasa M."/>
            <person name="Muniz J."/>
            <person name="Nguyen L."/>
            <person name="Hughes D."/>
            <person name="Osuji N."/>
            <person name="Pu L.-L."/>
            <person name="Puazo M."/>
            <person name="Qu C."/>
            <person name="Quiroz J."/>
            <person name="Raj R."/>
            <person name="Weissenberger G."/>
            <person name="Xin Y."/>
            <person name="Zou X."/>
            <person name="Han Y."/>
            <person name="Worley K."/>
            <person name="Muzny D."/>
            <person name="Gibbs R."/>
        </authorList>
    </citation>
    <scope>NUCLEOTIDE SEQUENCE</scope>
    <source>
        <strain evidence="13">Sampled in the wild</strain>
    </source>
</reference>
<keyword evidence="8" id="KW-0378">Hydrolase</keyword>
<keyword evidence="9" id="KW-0460">Magnesium</keyword>
<dbReference type="Pfam" id="PF03143">
    <property type="entry name" value="GTP_EFTU_D3"/>
    <property type="match status" value="1"/>
</dbReference>
<comment type="subunit">
    <text evidence="2">Monomer.</text>
</comment>
<dbReference type="GO" id="GO:0005739">
    <property type="term" value="C:mitochondrion"/>
    <property type="evidence" value="ECO:0007669"/>
    <property type="project" value="TreeGrafter"/>
</dbReference>
<evidence type="ECO:0000256" key="7">
    <source>
        <dbReference type="ARBA" id="ARBA00022768"/>
    </source>
</evidence>
<dbReference type="NCBIfam" id="NF009372">
    <property type="entry name" value="PRK12735.1"/>
    <property type="match status" value="1"/>
</dbReference>
<dbReference type="Proteomes" id="UP000792457">
    <property type="component" value="Unassembled WGS sequence"/>
</dbReference>
<name>A0A8K0KE40_LADFU</name>
<evidence type="ECO:0000256" key="9">
    <source>
        <dbReference type="ARBA" id="ARBA00022842"/>
    </source>
</evidence>
<dbReference type="GO" id="GO:0046872">
    <property type="term" value="F:metal ion binding"/>
    <property type="evidence" value="ECO:0007669"/>
    <property type="project" value="UniProtKB-KW"/>
</dbReference>
<dbReference type="OrthoDB" id="2067at2759"/>
<dbReference type="InterPro" id="IPR031157">
    <property type="entry name" value="G_TR_CS"/>
</dbReference>
<evidence type="ECO:0000256" key="2">
    <source>
        <dbReference type="ARBA" id="ARBA00011245"/>
    </source>
</evidence>
<dbReference type="FunFam" id="2.40.30.10:FF:000085">
    <property type="entry name" value="Elongation factor Tu"/>
    <property type="match status" value="1"/>
</dbReference>
<dbReference type="InterPro" id="IPR004161">
    <property type="entry name" value="EFTu-like_2"/>
</dbReference>
<dbReference type="Pfam" id="PF00009">
    <property type="entry name" value="GTP_EFTU"/>
    <property type="match status" value="1"/>
</dbReference>
<dbReference type="SUPFAM" id="SSF52540">
    <property type="entry name" value="P-loop containing nucleoside triphosphate hydrolases"/>
    <property type="match status" value="1"/>
</dbReference>
<evidence type="ECO:0000256" key="5">
    <source>
        <dbReference type="ARBA" id="ARBA00022723"/>
    </source>
</evidence>
<evidence type="ECO:0000259" key="12">
    <source>
        <dbReference type="PROSITE" id="PS51722"/>
    </source>
</evidence>
<keyword evidence="4" id="KW-0963">Cytoplasm</keyword>
<evidence type="ECO:0000313" key="13">
    <source>
        <dbReference type="EMBL" id="KAG8232767.1"/>
    </source>
</evidence>
<dbReference type="InterPro" id="IPR005225">
    <property type="entry name" value="Small_GTP-bd"/>
</dbReference>
<dbReference type="Pfam" id="PF03144">
    <property type="entry name" value="GTP_EFTU_D2"/>
    <property type="match status" value="1"/>
</dbReference>
<dbReference type="InterPro" id="IPR004160">
    <property type="entry name" value="Transl_elong_EFTu/EF1A_C"/>
</dbReference>
<dbReference type="NCBIfam" id="NF000766">
    <property type="entry name" value="PRK00049.1"/>
    <property type="match status" value="1"/>
</dbReference>
<sequence>MDVVSRVALYGPWKTRYSCFRSWFCRSKDISSAKNVRNFRTSSNLQYIFVDRKCTIFKLCFNVCRGREFCTAEEVRHCNVGTIGHIDHGKTTLTAAITKVLEKEGLAKFISYDEIDRAPEEKARGITINATHVEYSTKLRHYAHTDCPGHADYIKNMISGASQMDGAVIVVAADDGPMPQTREHLLLAKQVGVEKVVVFINKADVVNEDVIELVEIEMRELLSGFGFDGVETPVVVGSALLALKGDSSPLGEQSIKSLLNALDEHIPKPTRDTKSPFLLPVDNAFTVPGRGTVVTGTLTRGILRKNAEGELLGFDEHIKTSVADVQIFKKSVSKAVAGDNLGALLRGVRITSVQKGMLFCESKSVSISNHFIANVYFLSRSEGGRSKPIMSRYIQQLFSKTWNIPCRIDLMEGNEMIMPGENVCVYLTLLKKMVMLPGQSFTIRENNVTVGTGIISEVKSSVEVMKSNLSKVKLF</sequence>
<dbReference type="PROSITE" id="PS00301">
    <property type="entry name" value="G_TR_1"/>
    <property type="match status" value="1"/>
</dbReference>
<dbReference type="InterPro" id="IPR027417">
    <property type="entry name" value="P-loop_NTPase"/>
</dbReference>
<dbReference type="FunFam" id="3.40.50.300:FF:000576">
    <property type="entry name" value="Elongation factor Tu"/>
    <property type="match status" value="1"/>
</dbReference>
<keyword evidence="5" id="KW-0479">Metal-binding</keyword>
<dbReference type="AlphaFoldDB" id="A0A8K0KE40"/>
<keyword evidence="14" id="KW-1185">Reference proteome</keyword>
<dbReference type="SUPFAM" id="SSF50465">
    <property type="entry name" value="EF-Tu/eEF-1alpha/eIF2-gamma C-terminal domain"/>
    <property type="match status" value="1"/>
</dbReference>
<evidence type="ECO:0000256" key="4">
    <source>
        <dbReference type="ARBA" id="ARBA00022490"/>
    </source>
</evidence>
<keyword evidence="7" id="KW-0251">Elongation factor</keyword>
<accession>A0A8K0KE40</accession>
<gene>
    <name evidence="13" type="ORF">J437_LFUL012906</name>
</gene>
<dbReference type="Gene3D" id="3.40.50.300">
    <property type="entry name" value="P-loop containing nucleotide triphosphate hydrolases"/>
    <property type="match status" value="1"/>
</dbReference>
<dbReference type="PANTHER" id="PTHR43721:SF2">
    <property type="entry name" value="ELONGATION FACTOR TU, MITOCHONDRIAL"/>
    <property type="match status" value="1"/>
</dbReference>
<keyword evidence="11" id="KW-0342">GTP-binding</keyword>
<dbReference type="EMBL" id="KZ308649">
    <property type="protein sequence ID" value="KAG8232767.1"/>
    <property type="molecule type" value="Genomic_DNA"/>
</dbReference>
<feature type="domain" description="Tr-type G" evidence="12">
    <location>
        <begin position="75"/>
        <end position="270"/>
    </location>
</feature>
<keyword evidence="6" id="KW-0547">Nucleotide-binding</keyword>
<comment type="caution">
    <text evidence="13">The sequence shown here is derived from an EMBL/GenBank/DDBJ whole genome shotgun (WGS) entry which is preliminary data.</text>
</comment>
<protein>
    <recommendedName>
        <fullName evidence="3">protein-synthesizing GTPase</fullName>
        <ecNumber evidence="3">3.6.5.3</ecNumber>
    </recommendedName>
</protein>
<dbReference type="InterPro" id="IPR041709">
    <property type="entry name" value="EF-Tu_GTP-bd"/>
</dbReference>
<keyword evidence="10" id="KW-0648">Protein biosynthesis</keyword>
<evidence type="ECO:0000256" key="8">
    <source>
        <dbReference type="ARBA" id="ARBA00022801"/>
    </source>
</evidence>
<dbReference type="GO" id="GO:0003924">
    <property type="term" value="F:GTPase activity"/>
    <property type="evidence" value="ECO:0007669"/>
    <property type="project" value="InterPro"/>
</dbReference>
<dbReference type="PRINTS" id="PR00315">
    <property type="entry name" value="ELONGATNFCT"/>
</dbReference>
<comment type="similarity">
    <text evidence="1">Belongs to the TRAFAC class translation factor GTPase superfamily. Classic translation factor GTPase family. EF-Tu/EF-1A subfamily.</text>
</comment>
<dbReference type="CDD" id="cd03706">
    <property type="entry name" value="mtEFTU_III"/>
    <property type="match status" value="1"/>
</dbReference>
<proteinExistence type="inferred from homology"/>
<dbReference type="SUPFAM" id="SSF50447">
    <property type="entry name" value="Translation proteins"/>
    <property type="match status" value="1"/>
</dbReference>
<dbReference type="GO" id="GO:0005525">
    <property type="term" value="F:GTP binding"/>
    <property type="evidence" value="ECO:0007669"/>
    <property type="project" value="UniProtKB-KW"/>
</dbReference>
<dbReference type="InterPro" id="IPR050055">
    <property type="entry name" value="EF-Tu_GTPase"/>
</dbReference>
<reference evidence="13" key="1">
    <citation type="submission" date="2013-04" db="EMBL/GenBank/DDBJ databases">
        <authorList>
            <person name="Qu J."/>
            <person name="Murali S.C."/>
            <person name="Bandaranaike D."/>
            <person name="Bellair M."/>
            <person name="Blankenburg K."/>
            <person name="Chao H."/>
            <person name="Dinh H."/>
            <person name="Doddapaneni H."/>
            <person name="Downs B."/>
            <person name="Dugan-Rocha S."/>
            <person name="Elkadiri S."/>
            <person name="Gnanaolivu R.D."/>
            <person name="Hernandez B."/>
            <person name="Javaid M."/>
            <person name="Jayaseelan J.C."/>
            <person name="Lee S."/>
            <person name="Li M."/>
            <person name="Ming W."/>
            <person name="Munidasa M."/>
            <person name="Muniz J."/>
            <person name="Nguyen L."/>
            <person name="Ongeri F."/>
            <person name="Osuji N."/>
            <person name="Pu L.-L."/>
            <person name="Puazo M."/>
            <person name="Qu C."/>
            <person name="Quiroz J."/>
            <person name="Raj R."/>
            <person name="Weissenberger G."/>
            <person name="Xin Y."/>
            <person name="Zou X."/>
            <person name="Han Y."/>
            <person name="Richards S."/>
            <person name="Worley K."/>
            <person name="Muzny D."/>
            <person name="Gibbs R."/>
        </authorList>
    </citation>
    <scope>NUCLEOTIDE SEQUENCE</scope>
    <source>
        <strain evidence="13">Sampled in the wild</strain>
    </source>
</reference>
<evidence type="ECO:0000256" key="11">
    <source>
        <dbReference type="ARBA" id="ARBA00023134"/>
    </source>
</evidence>
<evidence type="ECO:0000256" key="6">
    <source>
        <dbReference type="ARBA" id="ARBA00022741"/>
    </source>
</evidence>
<organism evidence="13 14">
    <name type="scientific">Ladona fulva</name>
    <name type="common">Scarce chaser dragonfly</name>
    <name type="synonym">Libellula fulva</name>
    <dbReference type="NCBI Taxonomy" id="123851"/>
    <lineage>
        <taxon>Eukaryota</taxon>
        <taxon>Metazoa</taxon>
        <taxon>Ecdysozoa</taxon>
        <taxon>Arthropoda</taxon>
        <taxon>Hexapoda</taxon>
        <taxon>Insecta</taxon>
        <taxon>Pterygota</taxon>
        <taxon>Palaeoptera</taxon>
        <taxon>Odonata</taxon>
        <taxon>Epiprocta</taxon>
        <taxon>Anisoptera</taxon>
        <taxon>Libelluloidea</taxon>
        <taxon>Libellulidae</taxon>
        <taxon>Ladona</taxon>
    </lineage>
</organism>
<evidence type="ECO:0000256" key="1">
    <source>
        <dbReference type="ARBA" id="ARBA00007249"/>
    </source>
</evidence>
<dbReference type="Gene3D" id="2.40.30.10">
    <property type="entry name" value="Translation factors"/>
    <property type="match status" value="2"/>
</dbReference>
<evidence type="ECO:0000256" key="10">
    <source>
        <dbReference type="ARBA" id="ARBA00022917"/>
    </source>
</evidence>
<dbReference type="InterPro" id="IPR009000">
    <property type="entry name" value="Transl_B-barrel_sf"/>
</dbReference>
<dbReference type="GO" id="GO:0070125">
    <property type="term" value="P:mitochondrial translational elongation"/>
    <property type="evidence" value="ECO:0007669"/>
    <property type="project" value="TreeGrafter"/>
</dbReference>
<evidence type="ECO:0000313" key="14">
    <source>
        <dbReference type="Proteomes" id="UP000792457"/>
    </source>
</evidence>